<feature type="region of interest" description="Disordered" evidence="1">
    <location>
        <begin position="34"/>
        <end position="161"/>
    </location>
</feature>
<evidence type="ECO:0000256" key="1">
    <source>
        <dbReference type="SAM" id="MobiDB-lite"/>
    </source>
</evidence>
<evidence type="ECO:0000313" key="2">
    <source>
        <dbReference type="EMBL" id="GAA1181236.1"/>
    </source>
</evidence>
<organism evidence="2 3">
    <name type="scientific">Streptomyces hebeiensis</name>
    <dbReference type="NCBI Taxonomy" id="229486"/>
    <lineage>
        <taxon>Bacteria</taxon>
        <taxon>Bacillati</taxon>
        <taxon>Actinomycetota</taxon>
        <taxon>Actinomycetes</taxon>
        <taxon>Kitasatosporales</taxon>
        <taxon>Streptomycetaceae</taxon>
        <taxon>Streptomyces</taxon>
    </lineage>
</organism>
<dbReference type="EMBL" id="BAAAKV010000039">
    <property type="protein sequence ID" value="GAA1181236.1"/>
    <property type="molecule type" value="Genomic_DNA"/>
</dbReference>
<keyword evidence="3" id="KW-1185">Reference proteome</keyword>
<accession>A0ABN1UYB4</accession>
<feature type="compositionally biased region" description="Pro residues" evidence="1">
    <location>
        <begin position="71"/>
        <end position="89"/>
    </location>
</feature>
<gene>
    <name evidence="2" type="ORF">GCM10009654_43020</name>
</gene>
<comment type="caution">
    <text evidence="2">The sequence shown here is derived from an EMBL/GenBank/DDBJ whole genome shotgun (WGS) entry which is preliminary data.</text>
</comment>
<reference evidence="2 3" key="1">
    <citation type="journal article" date="2019" name="Int. J. Syst. Evol. Microbiol.">
        <title>The Global Catalogue of Microorganisms (GCM) 10K type strain sequencing project: providing services to taxonomists for standard genome sequencing and annotation.</title>
        <authorList>
            <consortium name="The Broad Institute Genomics Platform"/>
            <consortium name="The Broad Institute Genome Sequencing Center for Infectious Disease"/>
            <person name="Wu L."/>
            <person name="Ma J."/>
        </authorList>
    </citation>
    <scope>NUCLEOTIDE SEQUENCE [LARGE SCALE GENOMIC DNA]</scope>
    <source>
        <strain evidence="2 3">JCM 12696</strain>
    </source>
</reference>
<name>A0ABN1UYB4_9ACTN</name>
<proteinExistence type="predicted"/>
<dbReference type="Proteomes" id="UP001501371">
    <property type="component" value="Unassembled WGS sequence"/>
</dbReference>
<protein>
    <submittedName>
        <fullName evidence="2">Uncharacterized protein</fullName>
    </submittedName>
</protein>
<evidence type="ECO:0000313" key="3">
    <source>
        <dbReference type="Proteomes" id="UP001501371"/>
    </source>
</evidence>
<sequence length="161" mass="16752">MATTKAVATVSLVITVRWYRCSQSIAGRLLAPSARRPRADGNGLTNPPCRTEPPKVPSGTTSSPHTVPLLGRPPPPPHRSSPREAPTPRPRMTNPAVSVLLEQPVLAAADSPAPPGFRGAREPAGSRVLPAPEAPLGRQEPITPASGAGDASSWLYVASDP</sequence>